<feature type="domain" description="NADP-dependent oxidoreductase" evidence="2">
    <location>
        <begin position="8"/>
        <end position="52"/>
    </location>
</feature>
<reference evidence="3 4" key="1">
    <citation type="submission" date="2014-08" db="EMBL/GenBank/DDBJ databases">
        <title>Whole genome shotgun sequence of Sphingomonas paucimobilis NBRC 13935.</title>
        <authorList>
            <person name="Hosoyama A."/>
            <person name="Hashimoto M."/>
            <person name="Hosoyama Y."/>
            <person name="Noguchi M."/>
            <person name="Uohara A."/>
            <person name="Ohji S."/>
            <person name="Katano-Makiyama Y."/>
            <person name="Ichikawa N."/>
            <person name="Kimura A."/>
            <person name="Yamazoe A."/>
            <person name="Fujita N."/>
        </authorList>
    </citation>
    <scope>NUCLEOTIDE SEQUENCE [LARGE SCALE GENOMIC DNA]</scope>
    <source>
        <strain evidence="3 4">NBRC 13935</strain>
    </source>
</reference>
<sequence length="78" mass="8602">MILSTIGALREGIDLGLILIDTAEMYAEGESERLVGEAIQGNRDQVFLVSRAYPQNALRDRLPPRLQDESGTAPHRPV</sequence>
<dbReference type="PANTHER" id="PTHR43638">
    <property type="entry name" value="OXIDOREDUCTASE, ALDO/KETO REDUCTASE FAMILY PROTEIN"/>
    <property type="match status" value="1"/>
</dbReference>
<dbReference type="PANTHER" id="PTHR43638:SF3">
    <property type="entry name" value="ALDEHYDE REDUCTASE"/>
    <property type="match status" value="1"/>
</dbReference>
<evidence type="ECO:0000313" key="3">
    <source>
        <dbReference type="EMBL" id="GAN14963.1"/>
    </source>
</evidence>
<comment type="caution">
    <text evidence="3">The sequence shown here is derived from an EMBL/GenBank/DDBJ whole genome shotgun (WGS) entry which is preliminary data.</text>
</comment>
<dbReference type="AlphaFoldDB" id="A0A0C9NJZ4"/>
<evidence type="ECO:0000313" key="4">
    <source>
        <dbReference type="Proteomes" id="UP000032025"/>
    </source>
</evidence>
<feature type="region of interest" description="Disordered" evidence="1">
    <location>
        <begin position="59"/>
        <end position="78"/>
    </location>
</feature>
<evidence type="ECO:0000256" key="1">
    <source>
        <dbReference type="SAM" id="MobiDB-lite"/>
    </source>
</evidence>
<dbReference type="EMBL" id="BBJS01000048">
    <property type="protein sequence ID" value="GAN14963.1"/>
    <property type="molecule type" value="Genomic_DNA"/>
</dbReference>
<dbReference type="InterPro" id="IPR023210">
    <property type="entry name" value="NADP_OxRdtase_dom"/>
</dbReference>
<dbReference type="Proteomes" id="UP000032025">
    <property type="component" value="Unassembled WGS sequence"/>
</dbReference>
<keyword evidence="4" id="KW-1185">Reference proteome</keyword>
<dbReference type="SUPFAM" id="SSF51430">
    <property type="entry name" value="NAD(P)-linked oxidoreductase"/>
    <property type="match status" value="1"/>
</dbReference>
<dbReference type="InterPro" id="IPR036812">
    <property type="entry name" value="NAD(P)_OxRdtase_dom_sf"/>
</dbReference>
<dbReference type="Pfam" id="PF00248">
    <property type="entry name" value="Aldo_ket_red"/>
    <property type="match status" value="1"/>
</dbReference>
<gene>
    <name evidence="3" type="ORF">SP6_48_00300</name>
</gene>
<dbReference type="Gene3D" id="3.20.20.100">
    <property type="entry name" value="NADP-dependent oxidoreductase domain"/>
    <property type="match status" value="1"/>
</dbReference>
<organism evidence="3 4">
    <name type="scientific">Sphingomonas paucimobilis NBRC 13935</name>
    <dbReference type="NCBI Taxonomy" id="1219050"/>
    <lineage>
        <taxon>Bacteria</taxon>
        <taxon>Pseudomonadati</taxon>
        <taxon>Pseudomonadota</taxon>
        <taxon>Alphaproteobacteria</taxon>
        <taxon>Sphingomonadales</taxon>
        <taxon>Sphingomonadaceae</taxon>
        <taxon>Sphingomonas</taxon>
    </lineage>
</organism>
<evidence type="ECO:0000259" key="2">
    <source>
        <dbReference type="Pfam" id="PF00248"/>
    </source>
</evidence>
<protein>
    <submittedName>
        <fullName evidence="3">DNA, contig: SP648</fullName>
    </submittedName>
</protein>
<feature type="compositionally biased region" description="Basic and acidic residues" evidence="1">
    <location>
        <begin position="59"/>
        <end position="68"/>
    </location>
</feature>
<accession>A0A0C9NJZ4</accession>
<name>A0A0C9NJZ4_SPHPI</name>
<proteinExistence type="predicted"/>